<gene>
    <name evidence="1" type="ORF">E2C01_037600</name>
</gene>
<proteinExistence type="predicted"/>
<evidence type="ECO:0000313" key="2">
    <source>
        <dbReference type="Proteomes" id="UP000324222"/>
    </source>
</evidence>
<reference evidence="1 2" key="1">
    <citation type="submission" date="2019-05" db="EMBL/GenBank/DDBJ databases">
        <title>Another draft genome of Portunus trituberculatus and its Hox gene families provides insights of decapod evolution.</title>
        <authorList>
            <person name="Jeong J.-H."/>
            <person name="Song I."/>
            <person name="Kim S."/>
            <person name="Choi T."/>
            <person name="Kim D."/>
            <person name="Ryu S."/>
            <person name="Kim W."/>
        </authorList>
    </citation>
    <scope>NUCLEOTIDE SEQUENCE [LARGE SCALE GENOMIC DNA]</scope>
    <source>
        <tissue evidence="1">Muscle</tissue>
    </source>
</reference>
<dbReference type="EMBL" id="VSRR010006054">
    <property type="protein sequence ID" value="MPC43942.1"/>
    <property type="molecule type" value="Genomic_DNA"/>
</dbReference>
<keyword evidence="2" id="KW-1185">Reference proteome</keyword>
<sequence length="101" mass="10824">MASFSHVTLQAPLTASFTSPSLLPGTPPPLFPLSPLLIAAPCNLSVPPHYLDSSPPPPSPSFCTIPSSASWAGTRNTIKTTFKLPRLYGFRENCLEGPNFR</sequence>
<dbReference type="AlphaFoldDB" id="A0A5B7FBU5"/>
<organism evidence="1 2">
    <name type="scientific">Portunus trituberculatus</name>
    <name type="common">Swimming crab</name>
    <name type="synonym">Neptunus trituberculatus</name>
    <dbReference type="NCBI Taxonomy" id="210409"/>
    <lineage>
        <taxon>Eukaryota</taxon>
        <taxon>Metazoa</taxon>
        <taxon>Ecdysozoa</taxon>
        <taxon>Arthropoda</taxon>
        <taxon>Crustacea</taxon>
        <taxon>Multicrustacea</taxon>
        <taxon>Malacostraca</taxon>
        <taxon>Eumalacostraca</taxon>
        <taxon>Eucarida</taxon>
        <taxon>Decapoda</taxon>
        <taxon>Pleocyemata</taxon>
        <taxon>Brachyura</taxon>
        <taxon>Eubrachyura</taxon>
        <taxon>Portunoidea</taxon>
        <taxon>Portunidae</taxon>
        <taxon>Portuninae</taxon>
        <taxon>Portunus</taxon>
    </lineage>
</organism>
<evidence type="ECO:0000313" key="1">
    <source>
        <dbReference type="EMBL" id="MPC43942.1"/>
    </source>
</evidence>
<protein>
    <submittedName>
        <fullName evidence="1">Uncharacterized protein</fullName>
    </submittedName>
</protein>
<name>A0A5B7FBU5_PORTR</name>
<dbReference type="Proteomes" id="UP000324222">
    <property type="component" value="Unassembled WGS sequence"/>
</dbReference>
<accession>A0A5B7FBU5</accession>
<comment type="caution">
    <text evidence="1">The sequence shown here is derived from an EMBL/GenBank/DDBJ whole genome shotgun (WGS) entry which is preliminary data.</text>
</comment>